<evidence type="ECO:0000256" key="8">
    <source>
        <dbReference type="ARBA" id="ARBA00023121"/>
    </source>
</evidence>
<organism evidence="17 18">
    <name type="scientific">Oreochromis niloticus</name>
    <name type="common">Nile tilapia</name>
    <name type="synonym">Tilapia nilotica</name>
    <dbReference type="NCBI Taxonomy" id="8128"/>
    <lineage>
        <taxon>Eukaryota</taxon>
        <taxon>Metazoa</taxon>
        <taxon>Chordata</taxon>
        <taxon>Craniata</taxon>
        <taxon>Vertebrata</taxon>
        <taxon>Euteleostomi</taxon>
        <taxon>Actinopterygii</taxon>
        <taxon>Neopterygii</taxon>
        <taxon>Teleostei</taxon>
        <taxon>Neoteleostei</taxon>
        <taxon>Acanthomorphata</taxon>
        <taxon>Ovalentaria</taxon>
        <taxon>Cichlomorphae</taxon>
        <taxon>Cichliformes</taxon>
        <taxon>Cichlidae</taxon>
        <taxon>African cichlids</taxon>
        <taxon>Pseudocrenilabrinae</taxon>
        <taxon>Oreochromini</taxon>
        <taxon>Oreochromis</taxon>
    </lineage>
</organism>
<dbReference type="PANTHER" id="PTHR10174:SF225">
    <property type="entry name" value="ALPHA-TOCOPHEROL TRANSFER PROTEIN"/>
    <property type="match status" value="1"/>
</dbReference>
<feature type="region of interest" description="Disordered" evidence="15">
    <location>
        <begin position="376"/>
        <end position="398"/>
    </location>
</feature>
<keyword evidence="8" id="KW-0446">Lipid-binding</keyword>
<evidence type="ECO:0000256" key="12">
    <source>
        <dbReference type="ARBA" id="ARBA00037847"/>
    </source>
</evidence>
<evidence type="ECO:0000313" key="17">
    <source>
        <dbReference type="Ensembl" id="ENSONIP00000034256.1"/>
    </source>
</evidence>
<comment type="subcellular location">
    <subcellularLocation>
        <location evidence="1">Cytoplasm</location>
    </subcellularLocation>
    <subcellularLocation>
        <location evidence="12">Endomembrane system</location>
        <topology evidence="12">Single-pass membrane protein</topology>
    </subcellularLocation>
    <subcellularLocation>
        <location evidence="2">Membrane</location>
        <topology evidence="2">Single-pass type II membrane protein</topology>
    </subcellularLocation>
</comment>
<evidence type="ECO:0000256" key="1">
    <source>
        <dbReference type="ARBA" id="ARBA00004496"/>
    </source>
</evidence>
<reference evidence="17" key="2">
    <citation type="submission" date="2025-08" db="UniProtKB">
        <authorList>
            <consortium name="Ensembl"/>
        </authorList>
    </citation>
    <scope>IDENTIFICATION</scope>
</reference>
<dbReference type="Gene3D" id="1.20.5.1200">
    <property type="entry name" value="Alpha-tocopherol transfer"/>
    <property type="match status" value="1"/>
</dbReference>
<evidence type="ECO:0000256" key="2">
    <source>
        <dbReference type="ARBA" id="ARBA00004606"/>
    </source>
</evidence>
<dbReference type="Gene3D" id="3.40.525.10">
    <property type="entry name" value="CRAL-TRIO lipid binding domain"/>
    <property type="match status" value="1"/>
</dbReference>
<dbReference type="OMA" id="EHMEEEP"/>
<dbReference type="GeneTree" id="ENSGT00940000159203"/>
<dbReference type="SMART" id="SM01100">
    <property type="entry name" value="CRAL_TRIO_N"/>
    <property type="match status" value="1"/>
</dbReference>
<dbReference type="SMART" id="SM00516">
    <property type="entry name" value="SEC14"/>
    <property type="match status" value="1"/>
</dbReference>
<keyword evidence="3" id="KW-0813">Transport</keyword>
<dbReference type="AlphaFoldDB" id="A0A669BFH8"/>
<dbReference type="Proteomes" id="UP000005207">
    <property type="component" value="Linkage group LG18"/>
</dbReference>
<gene>
    <name evidence="17" type="primary">LOC100703580</name>
</gene>
<feature type="compositionally biased region" description="Low complexity" evidence="15">
    <location>
        <begin position="377"/>
        <end position="398"/>
    </location>
</feature>
<dbReference type="Gene3D" id="1.10.8.20">
    <property type="entry name" value="N-terminal domain of phosphatidylinositol transfer protein sec14p"/>
    <property type="match status" value="1"/>
</dbReference>
<name>A0A669BFH8_ORENI</name>
<feature type="compositionally biased region" description="Acidic residues" evidence="15">
    <location>
        <begin position="632"/>
        <end position="668"/>
    </location>
</feature>
<evidence type="ECO:0000256" key="9">
    <source>
        <dbReference type="ARBA" id="ARBA00023136"/>
    </source>
</evidence>
<keyword evidence="7" id="KW-1133">Transmembrane helix</keyword>
<evidence type="ECO:0000256" key="14">
    <source>
        <dbReference type="ARBA" id="ARBA00072185"/>
    </source>
</evidence>
<keyword evidence="9" id="KW-0472">Membrane</keyword>
<evidence type="ECO:0000256" key="15">
    <source>
        <dbReference type="SAM" id="MobiDB-lite"/>
    </source>
</evidence>
<dbReference type="GO" id="GO:0042360">
    <property type="term" value="P:vitamin E metabolic process"/>
    <property type="evidence" value="ECO:0007669"/>
    <property type="project" value="TreeGrafter"/>
</dbReference>
<feature type="region of interest" description="Disordered" evidence="15">
    <location>
        <begin position="414"/>
        <end position="752"/>
    </location>
</feature>
<feature type="domain" description="CRAL-TRIO" evidence="16">
    <location>
        <begin position="72"/>
        <end position="246"/>
    </location>
</feature>
<evidence type="ECO:0000256" key="11">
    <source>
        <dbReference type="ARBA" id="ARBA00023180"/>
    </source>
</evidence>
<sequence length="752" mass="82527">MNGPQLSELPDDSEQLRPYISRLRRRALQAGELSAVRSLSSGFLLRFLRARDFDMELSLKLLLNYQRWRRESPEISSCLSPSSVLGLLNTSYHAVLPQRDCTGSRVLIYRIGQWNPKDWSAFQVFRVSLMTSEIISRENETQRQGLKAIFDLAGWSLSHALQINPSLARKISSVLSDSFPLKVRGIHLVNEPMFFRPVFAMLRPFLPDKIKQRIHMHGSDFRDSLSGFFSSHILPPEYGGHGPGITQVCQDWTNHLLQSENLLQQIAAHPTDGAKSQSSNKNGKKADSESSGSSFFTWFIVLALLGVWTSVAVVYFDLVDYQGVLDKAKGLQINLSEALQGKLVAYDTDGDGDFDVEDAKVLLGLKEKDVVITSRSPEAAAPVETAHPAATPEAAVEPDPVPVEDVIEAAVAEDTAAASPPEPEAEAASESAPVAPPEADEVIEEEPEVLEEEPAAEEEDAPVEEEEVAPAEEEPAAEEMMGDQPAEEEEEETETEAAEETTEEATEETVEEDTEETAEEDTEETAEEDTEEATEETAEEATEETAEEATEETAEEDTEEATEETVEEAVEEAEDEAAAEVEESLAGSVEDTDEEVAQETAPTEEAVVEPPEQEEAAPAQGTEEEAARLEEAYEEIAAVEEEEEAAPSEEPAEEEEAAEESEAAAEEMEAAHAEEAAEETPVEEQEAPLEEPVEEQAEVEEAPTEEAPEETAEEEITEEETVPVTNTEEEAAHGGARDPEMEELWKDEPTET</sequence>
<dbReference type="GO" id="GO:0016020">
    <property type="term" value="C:membrane"/>
    <property type="evidence" value="ECO:0007669"/>
    <property type="project" value="UniProtKB-SubCell"/>
</dbReference>
<feature type="compositionally biased region" description="Basic and acidic residues" evidence="15">
    <location>
        <begin position="730"/>
        <end position="752"/>
    </location>
</feature>
<keyword evidence="18" id="KW-1185">Reference proteome</keyword>
<feature type="region of interest" description="Disordered" evidence="15">
    <location>
        <begin position="269"/>
        <end position="291"/>
    </location>
</feature>
<evidence type="ECO:0000256" key="3">
    <source>
        <dbReference type="ARBA" id="ARBA00022448"/>
    </source>
</evidence>
<feature type="compositionally biased region" description="Acidic residues" evidence="15">
    <location>
        <begin position="438"/>
        <end position="583"/>
    </location>
</feature>
<dbReference type="SUPFAM" id="SSF52087">
    <property type="entry name" value="CRAL/TRIO domain"/>
    <property type="match status" value="1"/>
</dbReference>
<evidence type="ECO:0000259" key="16">
    <source>
        <dbReference type="PROSITE" id="PS50191"/>
    </source>
</evidence>
<dbReference type="GO" id="GO:0120013">
    <property type="term" value="F:lipid transfer activity"/>
    <property type="evidence" value="ECO:0007669"/>
    <property type="project" value="TreeGrafter"/>
</dbReference>
<dbReference type="Pfam" id="PF05279">
    <property type="entry name" value="Asp-B-Hydro_N"/>
    <property type="match status" value="1"/>
</dbReference>
<dbReference type="FunFam" id="1.10.8.20:FF:000003">
    <property type="entry name" value="Alpha-tocopherol transfer protein"/>
    <property type="match status" value="1"/>
</dbReference>
<evidence type="ECO:0000256" key="4">
    <source>
        <dbReference type="ARBA" id="ARBA00022490"/>
    </source>
</evidence>
<dbReference type="GO" id="GO:0005770">
    <property type="term" value="C:late endosome"/>
    <property type="evidence" value="ECO:0007669"/>
    <property type="project" value="TreeGrafter"/>
</dbReference>
<dbReference type="PROSITE" id="PS50191">
    <property type="entry name" value="CRAL_TRIO"/>
    <property type="match status" value="1"/>
</dbReference>
<dbReference type="SUPFAM" id="SSF46938">
    <property type="entry name" value="CRAL/TRIO N-terminal domain"/>
    <property type="match status" value="1"/>
</dbReference>
<dbReference type="InterPro" id="IPR036865">
    <property type="entry name" value="CRAL-TRIO_dom_sf"/>
</dbReference>
<keyword evidence="6" id="KW-0812">Transmembrane</keyword>
<reference evidence="18" key="1">
    <citation type="submission" date="2012-01" db="EMBL/GenBank/DDBJ databases">
        <title>The Genome Sequence of Oreochromis niloticus (Nile Tilapia).</title>
        <authorList>
            <consortium name="Broad Institute Genome Assembly Team"/>
            <consortium name="Broad Institute Sequencing Platform"/>
            <person name="Di Palma F."/>
            <person name="Johnson J."/>
            <person name="Lander E.S."/>
            <person name="Lindblad-Toh K."/>
        </authorList>
    </citation>
    <scope>NUCLEOTIDE SEQUENCE [LARGE SCALE GENOMIC DNA]</scope>
</reference>
<evidence type="ECO:0000256" key="5">
    <source>
        <dbReference type="ARBA" id="ARBA00022553"/>
    </source>
</evidence>
<dbReference type="InterPro" id="IPR036273">
    <property type="entry name" value="CRAL/TRIO_N_dom_sf"/>
</dbReference>
<feature type="compositionally biased region" description="Low complexity" evidence="15">
    <location>
        <begin position="598"/>
        <end position="621"/>
    </location>
</feature>
<dbReference type="Pfam" id="PF00650">
    <property type="entry name" value="CRAL_TRIO"/>
    <property type="match status" value="1"/>
</dbReference>
<dbReference type="GO" id="GO:0008431">
    <property type="term" value="F:vitamin E binding"/>
    <property type="evidence" value="ECO:0007669"/>
    <property type="project" value="TreeGrafter"/>
</dbReference>
<dbReference type="InterPro" id="IPR001251">
    <property type="entry name" value="CRAL-TRIO_dom"/>
</dbReference>
<evidence type="ECO:0000256" key="13">
    <source>
        <dbReference type="ARBA" id="ARBA00061965"/>
    </source>
</evidence>
<dbReference type="InParanoid" id="A0A669BFH8"/>
<proteinExistence type="predicted"/>
<dbReference type="CDD" id="cd00170">
    <property type="entry name" value="SEC14"/>
    <property type="match status" value="1"/>
</dbReference>
<accession>A0A669BFH8</accession>
<dbReference type="InterPro" id="IPR007943">
    <property type="entry name" value="Asp-B-hydro/Triadin_dom"/>
</dbReference>
<keyword evidence="4" id="KW-0963">Cytoplasm</keyword>
<dbReference type="FunFam" id="3.40.525.10:FF:000002">
    <property type="entry name" value="Alpha-tocopherol transfer protein-like"/>
    <property type="match status" value="1"/>
</dbReference>
<protein>
    <recommendedName>
        <fullName evidence="14">Alpha-tocopherol transfer protein</fullName>
    </recommendedName>
</protein>
<dbReference type="InterPro" id="IPR011074">
    <property type="entry name" value="CRAL/TRIO_N_dom"/>
</dbReference>
<evidence type="ECO:0000256" key="10">
    <source>
        <dbReference type="ARBA" id="ARBA00023157"/>
    </source>
</evidence>
<keyword evidence="10" id="KW-1015">Disulfide bond</keyword>
<keyword evidence="11" id="KW-0325">Glycoprotein</keyword>
<feature type="compositionally biased region" description="Acidic residues" evidence="15">
    <location>
        <begin position="676"/>
        <end position="721"/>
    </location>
</feature>
<evidence type="ECO:0000256" key="7">
    <source>
        <dbReference type="ARBA" id="ARBA00022989"/>
    </source>
</evidence>
<dbReference type="GO" id="GO:0051180">
    <property type="term" value="P:vitamin transport"/>
    <property type="evidence" value="ECO:0007669"/>
    <property type="project" value="TreeGrafter"/>
</dbReference>
<keyword evidence="5" id="KW-0597">Phosphoprotein</keyword>
<evidence type="ECO:0000313" key="18">
    <source>
        <dbReference type="Proteomes" id="UP000005207"/>
    </source>
</evidence>
<dbReference type="GO" id="GO:1902936">
    <property type="term" value="F:phosphatidylinositol bisphosphate binding"/>
    <property type="evidence" value="ECO:0007669"/>
    <property type="project" value="TreeGrafter"/>
</dbReference>
<dbReference type="PANTHER" id="PTHR10174">
    <property type="entry name" value="ALPHA-TOCOPHEROL TRANSFER PROTEIN-RELATED"/>
    <property type="match status" value="1"/>
</dbReference>
<evidence type="ECO:0000256" key="6">
    <source>
        <dbReference type="ARBA" id="ARBA00022692"/>
    </source>
</evidence>
<reference evidence="17" key="3">
    <citation type="submission" date="2025-09" db="UniProtKB">
        <authorList>
            <consortium name="Ensembl"/>
        </authorList>
    </citation>
    <scope>IDENTIFICATION</scope>
</reference>
<comment type="subunit">
    <text evidence="13">Monomer and homotetramer. Phosphatidylinositol 4,5-bisphosphate binding induces the formation of homotetramers. Phosphatidylinositol 3,4-bisphosphate is less efficient in inducing tetramerization.</text>
</comment>
<dbReference type="PRINTS" id="PR00180">
    <property type="entry name" value="CRETINALDHBP"/>
</dbReference>
<dbReference type="Ensembl" id="ENSONIT00000042505.1">
    <property type="protein sequence ID" value="ENSONIP00000034256.1"/>
    <property type="gene ID" value="ENSONIG00000031676.1"/>
</dbReference>